<protein>
    <submittedName>
        <fullName evidence="1">Uncharacterized protein</fullName>
    </submittedName>
</protein>
<accession>A0A1Y0B165</accession>
<sequence length="74" mass="8272">MVDDIAEKVSTRRPVQTDCMRDAAELVVDLRLQSRRCGRGLHILGHATTWLRIGSADDVSLGVESPYPEHKKSK</sequence>
<organism evidence="1">
    <name type="scientific">Utricularia reniformis</name>
    <dbReference type="NCBI Taxonomy" id="192314"/>
    <lineage>
        <taxon>Eukaryota</taxon>
        <taxon>Viridiplantae</taxon>
        <taxon>Streptophyta</taxon>
        <taxon>Embryophyta</taxon>
        <taxon>Tracheophyta</taxon>
        <taxon>Spermatophyta</taxon>
        <taxon>Magnoliopsida</taxon>
        <taxon>eudicotyledons</taxon>
        <taxon>Gunneridae</taxon>
        <taxon>Pentapetalae</taxon>
        <taxon>asterids</taxon>
        <taxon>lamiids</taxon>
        <taxon>Lamiales</taxon>
        <taxon>Lentibulariaceae</taxon>
        <taxon>Utricularia</taxon>
    </lineage>
</organism>
<geneLocation type="mitochondrion" evidence="1"/>
<evidence type="ECO:0000313" key="1">
    <source>
        <dbReference type="EMBL" id="ART31160.1"/>
    </source>
</evidence>
<proteinExistence type="predicted"/>
<dbReference type="AlphaFoldDB" id="A0A1Y0B165"/>
<keyword evidence="1" id="KW-0496">Mitochondrion</keyword>
<gene>
    <name evidence="1" type="ORF">AEK19_MT0936</name>
</gene>
<reference evidence="1" key="1">
    <citation type="submission" date="2017-03" db="EMBL/GenBank/DDBJ databases">
        <title>The mitochondrial genome of the carnivorous plant Utricularia reniformis (Lentibulariaceae): structure, comparative analysis and evolutionary landmarks.</title>
        <authorList>
            <person name="Silva S.R."/>
            <person name="Alvarenga D.O."/>
            <person name="Michael T.P."/>
            <person name="Miranda V.F.O."/>
            <person name="Varani A.M."/>
        </authorList>
    </citation>
    <scope>NUCLEOTIDE SEQUENCE</scope>
</reference>
<dbReference type="EMBL" id="KY774314">
    <property type="protein sequence ID" value="ART31160.1"/>
    <property type="molecule type" value="Genomic_DNA"/>
</dbReference>
<name>A0A1Y0B165_9LAMI</name>